<dbReference type="GO" id="GO:0005739">
    <property type="term" value="C:mitochondrion"/>
    <property type="evidence" value="ECO:0007669"/>
    <property type="project" value="UniProtKB-SubCell"/>
</dbReference>
<comment type="subunit">
    <text evidence="13">Interacts with RPA2 subunit of the RPA trimer; this interaction mediates UNG2 recruitment to RPA-coated single-stranded DNA at stalled replication forks. Interacts with PCNA; this interaction mediates UNG2 recruitment to S-phase replication foci. Interacts (via N-terminus) with FAM72A.</text>
</comment>
<keyword evidence="9 15" id="KW-0234">DNA repair</keyword>
<dbReference type="GO" id="GO:0097510">
    <property type="term" value="P:base-excision repair, AP site formation via deaminated base removal"/>
    <property type="evidence" value="ECO:0007669"/>
    <property type="project" value="TreeGrafter"/>
</dbReference>
<dbReference type="NCBIfam" id="NF003591">
    <property type="entry name" value="PRK05254.1-4"/>
    <property type="match status" value="1"/>
</dbReference>
<organism evidence="17">
    <name type="scientific">Octopus bimaculoides</name>
    <name type="common">California two-spotted octopus</name>
    <dbReference type="NCBI Taxonomy" id="37653"/>
    <lineage>
        <taxon>Eukaryota</taxon>
        <taxon>Metazoa</taxon>
        <taxon>Spiralia</taxon>
        <taxon>Lophotrochozoa</taxon>
        <taxon>Mollusca</taxon>
        <taxon>Cephalopoda</taxon>
        <taxon>Coleoidea</taxon>
        <taxon>Octopodiformes</taxon>
        <taxon>Octopoda</taxon>
        <taxon>Incirrata</taxon>
        <taxon>Octopodidae</taxon>
        <taxon>Octopus</taxon>
    </lineage>
</organism>
<dbReference type="NCBIfam" id="NF003589">
    <property type="entry name" value="PRK05254.1-2"/>
    <property type="match status" value="1"/>
</dbReference>
<dbReference type="FunFam" id="3.40.470.10:FF:000004">
    <property type="entry name" value="Uracil-DNA glycosylase"/>
    <property type="match status" value="1"/>
</dbReference>
<dbReference type="SUPFAM" id="SSF52141">
    <property type="entry name" value="Uracil-DNA glycosylase-like"/>
    <property type="match status" value="1"/>
</dbReference>
<dbReference type="OrthoDB" id="10031947at2759"/>
<reference evidence="17" key="1">
    <citation type="submission" date="2015-07" db="EMBL/GenBank/DDBJ databases">
        <title>MeaNS - Measles Nucleotide Surveillance Program.</title>
        <authorList>
            <person name="Tran T."/>
            <person name="Druce J."/>
        </authorList>
    </citation>
    <scope>NUCLEOTIDE SEQUENCE</scope>
    <source>
        <strain evidence="17">UCB-OBI-ISO-001</strain>
        <tissue evidence="17">Gonad</tissue>
    </source>
</reference>
<dbReference type="GO" id="GO:0005654">
    <property type="term" value="C:nucleoplasm"/>
    <property type="evidence" value="ECO:0007669"/>
    <property type="project" value="UniProtKB-ARBA"/>
</dbReference>
<dbReference type="NCBIfam" id="NF003592">
    <property type="entry name" value="PRK05254.1-5"/>
    <property type="match status" value="1"/>
</dbReference>
<sequence>LYPSPQIFSLSCVRNYYLHAILVFQVSKTIETEEKSPQSPSLSEEQRAKIEQNRLEALAKRQKSISNGLLVDVGDSWLKLLEPETKKDYFQSLSKFVAAERNKHTIYPPADEVFSWTQLCPLKDIKVIIVGQDPYHGKNQAHGLCFSVKPGVKIPPSLVNIYKELSTDIPGFQIPNHGTLTGWAKQGVLLLNSCLTVRASQANSHKDRGWEELTHAVIRWLNDKSSALVFILWGAYAQKKGAFISKQKHCILKSAHPSPFSANNGFFGCKHFSKCNDYLSKNNKKTIDWKKVL</sequence>
<dbReference type="PANTHER" id="PTHR11264:SF0">
    <property type="entry name" value="URACIL-DNA GLYCOSYLASE"/>
    <property type="match status" value="1"/>
</dbReference>
<dbReference type="EMBL" id="KQ426557">
    <property type="protein sequence ID" value="KOF68126.1"/>
    <property type="molecule type" value="Genomic_DNA"/>
</dbReference>
<dbReference type="NCBIfam" id="NF003588">
    <property type="entry name" value="PRK05254.1-1"/>
    <property type="match status" value="1"/>
</dbReference>
<feature type="non-terminal residue" evidence="17">
    <location>
        <position position="1"/>
    </location>
</feature>
<comment type="function">
    <text evidence="15">Excises uracil residues from the DNA which can arise as a result of misincorporation of dUMP residues by DNA polymerase or due to deamination of cytosine.</text>
</comment>
<feature type="domain" description="Uracil-DNA glycosylase-like" evidence="16">
    <location>
        <begin position="118"/>
        <end position="279"/>
    </location>
</feature>
<evidence type="ECO:0000259" key="16">
    <source>
        <dbReference type="SMART" id="SM00986"/>
    </source>
</evidence>
<keyword evidence="8" id="KW-0496">Mitochondrion</keyword>
<accession>A0A0L8FTW9</accession>
<evidence type="ECO:0000256" key="1">
    <source>
        <dbReference type="ARBA" id="ARBA00004123"/>
    </source>
</evidence>
<evidence type="ECO:0000256" key="2">
    <source>
        <dbReference type="ARBA" id="ARBA00004173"/>
    </source>
</evidence>
<evidence type="ECO:0000256" key="14">
    <source>
        <dbReference type="PROSITE-ProRule" id="PRU10072"/>
    </source>
</evidence>
<evidence type="ECO:0000256" key="9">
    <source>
        <dbReference type="ARBA" id="ARBA00023204"/>
    </source>
</evidence>
<evidence type="ECO:0000256" key="3">
    <source>
        <dbReference type="ARBA" id="ARBA00008184"/>
    </source>
</evidence>
<evidence type="ECO:0000256" key="13">
    <source>
        <dbReference type="ARBA" id="ARBA00064140"/>
    </source>
</evidence>
<gene>
    <name evidence="17" type="ORF">OCBIM_22008070mg</name>
</gene>
<dbReference type="AlphaFoldDB" id="A0A0L8FTW9"/>
<comment type="catalytic activity">
    <reaction evidence="15">
        <text>Hydrolyzes single-stranded DNA or mismatched double-stranded DNA and polynucleotides, releasing free uracil.</text>
        <dbReference type="EC" id="3.2.2.27"/>
    </reaction>
</comment>
<name>A0A0L8FTW9_OCTBM</name>
<dbReference type="Gene3D" id="3.40.470.10">
    <property type="entry name" value="Uracil-DNA glycosylase-like domain"/>
    <property type="match status" value="1"/>
</dbReference>
<evidence type="ECO:0000256" key="15">
    <source>
        <dbReference type="RuleBase" id="RU003780"/>
    </source>
</evidence>
<keyword evidence="10" id="KW-0539">Nucleus</keyword>
<dbReference type="CDD" id="cd10027">
    <property type="entry name" value="UDG-F1-like"/>
    <property type="match status" value="1"/>
</dbReference>
<dbReference type="InterPro" id="IPR036895">
    <property type="entry name" value="Uracil-DNA_glycosylase-like_sf"/>
</dbReference>
<evidence type="ECO:0000256" key="7">
    <source>
        <dbReference type="ARBA" id="ARBA00022990"/>
    </source>
</evidence>
<comment type="catalytic activity">
    <reaction evidence="11">
        <text>a 2'-deoxyuridine in double-stranded DNA + H2O = a 2'-deoxyribose 5'-monophosphate in double-stranded DNA + uracil</text>
        <dbReference type="Rhea" id="RHEA:81455"/>
        <dbReference type="Rhea" id="RHEA-COMP:14231"/>
        <dbReference type="Rhea" id="RHEA-COMP:17071"/>
        <dbReference type="ChEBI" id="CHEBI:15377"/>
        <dbReference type="ChEBI" id="CHEBI:17568"/>
        <dbReference type="ChEBI" id="CHEBI:133902"/>
        <dbReference type="ChEBI" id="CHEBI:139095"/>
    </reaction>
    <physiologicalReaction direction="left-to-right" evidence="11">
        <dbReference type="Rhea" id="RHEA:81456"/>
    </physiologicalReaction>
</comment>
<comment type="catalytic activity">
    <reaction evidence="12">
        <text>a 2'-deoxyuridine in single-stranded DNA + H2O = a 2'-deoxyribose 5'-monophosphate in single-stranded DNA + uracil</text>
        <dbReference type="Rhea" id="RHEA:81459"/>
        <dbReference type="Rhea" id="RHEA-COMP:12847"/>
        <dbReference type="Rhea" id="RHEA-COMP:19684"/>
        <dbReference type="ChEBI" id="CHEBI:15377"/>
        <dbReference type="ChEBI" id="CHEBI:17568"/>
        <dbReference type="ChEBI" id="CHEBI:133902"/>
        <dbReference type="ChEBI" id="CHEBI:139095"/>
    </reaction>
    <physiologicalReaction direction="left-to-right" evidence="12">
        <dbReference type="Rhea" id="RHEA:81460"/>
    </physiologicalReaction>
</comment>
<feature type="active site" description="Proton acceptor" evidence="14">
    <location>
        <position position="133"/>
    </location>
</feature>
<evidence type="ECO:0000256" key="11">
    <source>
        <dbReference type="ARBA" id="ARBA00052069"/>
    </source>
</evidence>
<dbReference type="NCBIfam" id="TIGR00628">
    <property type="entry name" value="ung"/>
    <property type="match status" value="1"/>
</dbReference>
<evidence type="ECO:0000256" key="6">
    <source>
        <dbReference type="ARBA" id="ARBA00022801"/>
    </source>
</evidence>
<evidence type="ECO:0000256" key="10">
    <source>
        <dbReference type="ARBA" id="ARBA00023242"/>
    </source>
</evidence>
<evidence type="ECO:0000256" key="8">
    <source>
        <dbReference type="ARBA" id="ARBA00023128"/>
    </source>
</evidence>
<keyword evidence="6 15" id="KW-0378">Hydrolase</keyword>
<dbReference type="GO" id="GO:0004844">
    <property type="term" value="F:uracil DNA N-glycosylase activity"/>
    <property type="evidence" value="ECO:0007669"/>
    <property type="project" value="UniProtKB-UniRule"/>
</dbReference>
<dbReference type="InterPro" id="IPR005122">
    <property type="entry name" value="Uracil-DNA_glycosylase-like"/>
</dbReference>
<dbReference type="PROSITE" id="PS00130">
    <property type="entry name" value="U_DNA_GLYCOSYLASE"/>
    <property type="match status" value="1"/>
</dbReference>
<evidence type="ECO:0000256" key="5">
    <source>
        <dbReference type="ARBA" id="ARBA00022763"/>
    </source>
</evidence>
<evidence type="ECO:0000256" key="4">
    <source>
        <dbReference type="ARBA" id="ARBA00022553"/>
    </source>
</evidence>
<dbReference type="InterPro" id="IPR002043">
    <property type="entry name" value="UDG_fam1"/>
</dbReference>
<dbReference type="PANTHER" id="PTHR11264">
    <property type="entry name" value="URACIL-DNA GLYCOSYLASE"/>
    <property type="match status" value="1"/>
</dbReference>
<dbReference type="EC" id="3.2.2.27" evidence="15"/>
<protein>
    <recommendedName>
        <fullName evidence="15">Uracil-DNA glycosylase</fullName>
        <ecNumber evidence="15">3.2.2.27</ecNumber>
    </recommendedName>
</protein>
<dbReference type="Pfam" id="PF03167">
    <property type="entry name" value="UDG"/>
    <property type="match status" value="1"/>
</dbReference>
<keyword evidence="4" id="KW-0597">Phosphoprotein</keyword>
<dbReference type="STRING" id="37653.A0A0L8FTW9"/>
<keyword evidence="7" id="KW-0007">Acetylation</keyword>
<keyword evidence="5 15" id="KW-0227">DNA damage</keyword>
<dbReference type="SMART" id="SM00987">
    <property type="entry name" value="UreE_C"/>
    <property type="match status" value="1"/>
</dbReference>
<comment type="similarity">
    <text evidence="3 15">Belongs to the uracil-DNA glycosylase (UDG) superfamily. UNG family.</text>
</comment>
<comment type="subcellular location">
    <subcellularLocation>
        <location evidence="2">Mitochondrion</location>
    </subcellularLocation>
    <subcellularLocation>
        <location evidence="1">Nucleus</location>
    </subcellularLocation>
</comment>
<evidence type="ECO:0000313" key="17">
    <source>
        <dbReference type="EMBL" id="KOF68126.1"/>
    </source>
</evidence>
<dbReference type="SMART" id="SM00986">
    <property type="entry name" value="UDG"/>
    <property type="match status" value="1"/>
</dbReference>
<evidence type="ECO:0000256" key="12">
    <source>
        <dbReference type="ARBA" id="ARBA00052828"/>
    </source>
</evidence>
<dbReference type="HAMAP" id="MF_00148">
    <property type="entry name" value="UDG"/>
    <property type="match status" value="1"/>
</dbReference>
<proteinExistence type="inferred from homology"/>
<dbReference type="InterPro" id="IPR018085">
    <property type="entry name" value="Ura-DNA_Glyclase_AS"/>
</dbReference>